<evidence type="ECO:0000313" key="2">
    <source>
        <dbReference type="Proteomes" id="UP001189429"/>
    </source>
</evidence>
<evidence type="ECO:0008006" key="3">
    <source>
        <dbReference type="Google" id="ProtNLM"/>
    </source>
</evidence>
<keyword evidence="2" id="KW-1185">Reference proteome</keyword>
<dbReference type="EMBL" id="CAUYUJ010015738">
    <property type="protein sequence ID" value="CAK0857527.1"/>
    <property type="molecule type" value="Genomic_DNA"/>
</dbReference>
<comment type="caution">
    <text evidence="1">The sequence shown here is derived from an EMBL/GenBank/DDBJ whole genome shotgun (WGS) entry which is preliminary data.</text>
</comment>
<proteinExistence type="predicted"/>
<dbReference type="Proteomes" id="UP001189429">
    <property type="component" value="Unassembled WGS sequence"/>
</dbReference>
<gene>
    <name evidence="1" type="ORF">PCOR1329_LOCUS47631</name>
</gene>
<name>A0ABN9UDK7_9DINO</name>
<reference evidence="1" key="1">
    <citation type="submission" date="2023-10" db="EMBL/GenBank/DDBJ databases">
        <authorList>
            <person name="Chen Y."/>
            <person name="Shah S."/>
            <person name="Dougan E. K."/>
            <person name="Thang M."/>
            <person name="Chan C."/>
        </authorList>
    </citation>
    <scope>NUCLEOTIDE SEQUENCE [LARGE SCALE GENOMIC DNA]</scope>
</reference>
<organism evidence="1 2">
    <name type="scientific">Prorocentrum cordatum</name>
    <dbReference type="NCBI Taxonomy" id="2364126"/>
    <lineage>
        <taxon>Eukaryota</taxon>
        <taxon>Sar</taxon>
        <taxon>Alveolata</taxon>
        <taxon>Dinophyceae</taxon>
        <taxon>Prorocentrales</taxon>
        <taxon>Prorocentraceae</taxon>
        <taxon>Prorocentrum</taxon>
    </lineage>
</organism>
<protein>
    <recommendedName>
        <fullName evidence="3">HTH OST-type domain-containing protein</fullName>
    </recommendedName>
</protein>
<sequence length="114" mass="12805">MQVKLGETNKLDEFQENLHKMQAEAESSGGNTKSAPQFWMPSPLPERVLMQIHELFLRSEGHEIPLRNFIATWNAHFANETLAYRTLGFRDVRGLLSQASPARGVGARLAMVPS</sequence>
<evidence type="ECO:0000313" key="1">
    <source>
        <dbReference type="EMBL" id="CAK0857527.1"/>
    </source>
</evidence>
<accession>A0ABN9UDK7</accession>